<proteinExistence type="predicted"/>
<protein>
    <recommendedName>
        <fullName evidence="3">Phosphatidate cytidylyltransferase</fullName>
    </recommendedName>
</protein>
<dbReference type="EMBL" id="JBEPTF010000001">
    <property type="protein sequence ID" value="MET4682374.1"/>
    <property type="molecule type" value="Genomic_DNA"/>
</dbReference>
<evidence type="ECO:0008006" key="3">
    <source>
        <dbReference type="Google" id="ProtNLM"/>
    </source>
</evidence>
<name>A0ABV2R726_9CAUL</name>
<accession>A0ABV2R726</accession>
<sequence>MSRRLLIAAGTLALVALGGWLWSRHGLSVWLDAAIAFCI</sequence>
<gene>
    <name evidence="1" type="ORF">ABIE19_000283</name>
</gene>
<evidence type="ECO:0000313" key="2">
    <source>
        <dbReference type="Proteomes" id="UP001549313"/>
    </source>
</evidence>
<organism evidence="1 2">
    <name type="scientific">Brevundimonas faecalis</name>
    <dbReference type="NCBI Taxonomy" id="947378"/>
    <lineage>
        <taxon>Bacteria</taxon>
        <taxon>Pseudomonadati</taxon>
        <taxon>Pseudomonadota</taxon>
        <taxon>Alphaproteobacteria</taxon>
        <taxon>Caulobacterales</taxon>
        <taxon>Caulobacteraceae</taxon>
        <taxon>Brevundimonas</taxon>
    </lineage>
</organism>
<reference evidence="1 2" key="1">
    <citation type="submission" date="2024-06" db="EMBL/GenBank/DDBJ databases">
        <title>Sorghum-associated microbial communities from plants grown in Nebraska, USA.</title>
        <authorList>
            <person name="Schachtman D."/>
        </authorList>
    </citation>
    <scope>NUCLEOTIDE SEQUENCE [LARGE SCALE GENOMIC DNA]</scope>
    <source>
        <strain evidence="1 2">2814</strain>
    </source>
</reference>
<keyword evidence="2" id="KW-1185">Reference proteome</keyword>
<comment type="caution">
    <text evidence="1">The sequence shown here is derived from an EMBL/GenBank/DDBJ whole genome shotgun (WGS) entry which is preliminary data.</text>
</comment>
<dbReference type="Proteomes" id="UP001549313">
    <property type="component" value="Unassembled WGS sequence"/>
</dbReference>
<evidence type="ECO:0000313" key="1">
    <source>
        <dbReference type="EMBL" id="MET4682374.1"/>
    </source>
</evidence>